<proteinExistence type="predicted"/>
<gene>
    <name evidence="1" type="ORF">B0H17DRAFT_1331614</name>
</gene>
<keyword evidence="2" id="KW-1185">Reference proteome</keyword>
<reference evidence="1" key="1">
    <citation type="submission" date="2023-03" db="EMBL/GenBank/DDBJ databases">
        <title>Massive genome expansion in bonnet fungi (Mycena s.s.) driven by repeated elements and novel gene families across ecological guilds.</title>
        <authorList>
            <consortium name="Lawrence Berkeley National Laboratory"/>
            <person name="Harder C.B."/>
            <person name="Miyauchi S."/>
            <person name="Viragh M."/>
            <person name="Kuo A."/>
            <person name="Thoen E."/>
            <person name="Andreopoulos B."/>
            <person name="Lu D."/>
            <person name="Skrede I."/>
            <person name="Drula E."/>
            <person name="Henrissat B."/>
            <person name="Morin E."/>
            <person name="Kohler A."/>
            <person name="Barry K."/>
            <person name="LaButti K."/>
            <person name="Morin E."/>
            <person name="Salamov A."/>
            <person name="Lipzen A."/>
            <person name="Mereny Z."/>
            <person name="Hegedus B."/>
            <person name="Baldrian P."/>
            <person name="Stursova M."/>
            <person name="Weitz H."/>
            <person name="Taylor A."/>
            <person name="Grigoriev I.V."/>
            <person name="Nagy L.G."/>
            <person name="Martin F."/>
            <person name="Kauserud H."/>
        </authorList>
    </citation>
    <scope>NUCLEOTIDE SEQUENCE</scope>
    <source>
        <strain evidence="1">CBHHK067</strain>
    </source>
</reference>
<evidence type="ECO:0000313" key="2">
    <source>
        <dbReference type="Proteomes" id="UP001221757"/>
    </source>
</evidence>
<evidence type="ECO:0000313" key="1">
    <source>
        <dbReference type="EMBL" id="KAJ7689801.1"/>
    </source>
</evidence>
<dbReference type="EMBL" id="JARKIE010000069">
    <property type="protein sequence ID" value="KAJ7689801.1"/>
    <property type="molecule type" value="Genomic_DNA"/>
</dbReference>
<sequence length="424" mass="47213">MRIFSYIKDNESFPKLALTSRQFNVLAREEQTRNKYWQKAEDVQPRIASWRTSPRRHLLKDLNIRLADHSDDLATQNIAALDIFSNLSALTIQNGRITPTVRAALMGLTSLRLMWCLLYIVERAAPPPATPFTVMSVMLHEAEIADRSCLDDLAIRAFRARGLALVPMHLLHGLQSLSISSDRSVARVIPQAHALLPDAYNLVHLNAVGPPSAYNPEPRAAPAALVLPALTTFVGPRCLAGELVRGAGHLAALTVTNDVTAPQAFDVLSALTPHAMRSIEMPLTRWADEVLCEIAHRLTACKHVRLVYHYLGPSDGFLFDAGHHLEPMPVLNTLLLHARPVGAFEKALSYYGYSAGGYIQAKQKWEADGAAGMRAVPLPPSEAQMWEYLAMWTRYNPRLEVISVGVRERLWTRAFRDRVWSLGV</sequence>
<dbReference type="Proteomes" id="UP001221757">
    <property type="component" value="Unassembled WGS sequence"/>
</dbReference>
<name>A0AAD7DEJ8_MYCRO</name>
<dbReference type="AlphaFoldDB" id="A0AAD7DEJ8"/>
<organism evidence="1 2">
    <name type="scientific">Mycena rosella</name>
    <name type="common">Pink bonnet</name>
    <name type="synonym">Agaricus rosellus</name>
    <dbReference type="NCBI Taxonomy" id="1033263"/>
    <lineage>
        <taxon>Eukaryota</taxon>
        <taxon>Fungi</taxon>
        <taxon>Dikarya</taxon>
        <taxon>Basidiomycota</taxon>
        <taxon>Agaricomycotina</taxon>
        <taxon>Agaricomycetes</taxon>
        <taxon>Agaricomycetidae</taxon>
        <taxon>Agaricales</taxon>
        <taxon>Marasmiineae</taxon>
        <taxon>Mycenaceae</taxon>
        <taxon>Mycena</taxon>
    </lineage>
</organism>
<comment type="caution">
    <text evidence="1">The sequence shown here is derived from an EMBL/GenBank/DDBJ whole genome shotgun (WGS) entry which is preliminary data.</text>
</comment>
<accession>A0AAD7DEJ8</accession>
<protein>
    <submittedName>
        <fullName evidence="1">Uncharacterized protein</fullName>
    </submittedName>
</protein>